<dbReference type="EMBL" id="SPQQ01000002">
    <property type="protein sequence ID" value="TGE39245.1"/>
    <property type="molecule type" value="Genomic_DNA"/>
</dbReference>
<name>A0A4Z0RA50_9FIRM</name>
<dbReference type="NCBIfam" id="TIGR01728">
    <property type="entry name" value="SsuA_fam"/>
    <property type="match status" value="1"/>
</dbReference>
<dbReference type="RefSeq" id="WP_135545740.1">
    <property type="nucleotide sequence ID" value="NZ_SPQQ01000002.1"/>
</dbReference>
<protein>
    <recommendedName>
        <fullName evidence="6">Putative aliphatic sulfonates-binding protein</fullName>
    </recommendedName>
</protein>
<accession>A0A4Z0RA50</accession>
<feature type="domain" description="Solute-binding protein family 3/N-terminal" evidence="8">
    <location>
        <begin position="45"/>
        <end position="255"/>
    </location>
</feature>
<organism evidence="9 10">
    <name type="scientific">Desulfosporosinus fructosivorans</name>
    <dbReference type="NCBI Taxonomy" id="2018669"/>
    <lineage>
        <taxon>Bacteria</taxon>
        <taxon>Bacillati</taxon>
        <taxon>Bacillota</taxon>
        <taxon>Clostridia</taxon>
        <taxon>Eubacteriales</taxon>
        <taxon>Desulfitobacteriaceae</taxon>
        <taxon>Desulfosporosinus</taxon>
    </lineage>
</organism>
<dbReference type="SMART" id="SM00062">
    <property type="entry name" value="PBPb"/>
    <property type="match status" value="1"/>
</dbReference>
<keyword evidence="4 7" id="KW-0732">Signal</keyword>
<evidence type="ECO:0000259" key="8">
    <source>
        <dbReference type="SMART" id="SM00062"/>
    </source>
</evidence>
<comment type="function">
    <text evidence="5">Part of a binding-protein-dependent transport system for aliphatic sulfonates. Putative binding protein.</text>
</comment>
<evidence type="ECO:0000256" key="5">
    <source>
        <dbReference type="ARBA" id="ARBA00055538"/>
    </source>
</evidence>
<dbReference type="GO" id="GO:0042626">
    <property type="term" value="F:ATPase-coupled transmembrane transporter activity"/>
    <property type="evidence" value="ECO:0007669"/>
    <property type="project" value="InterPro"/>
</dbReference>
<dbReference type="Gene3D" id="3.40.190.10">
    <property type="entry name" value="Periplasmic binding protein-like II"/>
    <property type="match status" value="2"/>
</dbReference>
<comment type="subcellular location">
    <subcellularLocation>
        <location evidence="1">Periplasm</location>
    </subcellularLocation>
</comment>
<dbReference type="GO" id="GO:0016020">
    <property type="term" value="C:membrane"/>
    <property type="evidence" value="ECO:0007669"/>
    <property type="project" value="InterPro"/>
</dbReference>
<evidence type="ECO:0000313" key="10">
    <source>
        <dbReference type="Proteomes" id="UP000298460"/>
    </source>
</evidence>
<evidence type="ECO:0000256" key="1">
    <source>
        <dbReference type="ARBA" id="ARBA00004418"/>
    </source>
</evidence>
<keyword evidence="10" id="KW-1185">Reference proteome</keyword>
<comment type="similarity">
    <text evidence="2">Belongs to the bacterial solute-binding protein SsuA/TauA family.</text>
</comment>
<proteinExistence type="inferred from homology"/>
<evidence type="ECO:0000256" key="3">
    <source>
        <dbReference type="ARBA" id="ARBA00022448"/>
    </source>
</evidence>
<reference evidence="9 10" key="1">
    <citation type="submission" date="2019-03" db="EMBL/GenBank/DDBJ databases">
        <title>Draft Genome Sequence of Desulfosporosinus fructosivorans Strain 63.6F, Isolated from Marine Sediment in the Baltic Sea.</title>
        <authorList>
            <person name="Hausmann B."/>
            <person name="Vandieken V."/>
            <person name="Pjevac P."/>
            <person name="Schreck K."/>
            <person name="Herbold C.W."/>
            <person name="Loy A."/>
        </authorList>
    </citation>
    <scope>NUCLEOTIDE SEQUENCE [LARGE SCALE GENOMIC DNA]</scope>
    <source>
        <strain evidence="9 10">63.6F</strain>
    </source>
</reference>
<feature type="chain" id="PRO_5021435575" description="Putative aliphatic sulfonates-binding protein" evidence="7">
    <location>
        <begin position="26"/>
        <end position="336"/>
    </location>
</feature>
<dbReference type="GO" id="GO:0042597">
    <property type="term" value="C:periplasmic space"/>
    <property type="evidence" value="ECO:0007669"/>
    <property type="project" value="UniProtKB-SubCell"/>
</dbReference>
<dbReference type="InterPro" id="IPR010067">
    <property type="entry name" value="ABC_SsuA_sub-bd"/>
</dbReference>
<dbReference type="SUPFAM" id="SSF53850">
    <property type="entry name" value="Periplasmic binding protein-like II"/>
    <property type="match status" value="1"/>
</dbReference>
<evidence type="ECO:0000256" key="2">
    <source>
        <dbReference type="ARBA" id="ARBA00010742"/>
    </source>
</evidence>
<dbReference type="CDD" id="cd13563">
    <property type="entry name" value="PBP2_SsuA_like_6"/>
    <property type="match status" value="1"/>
</dbReference>
<dbReference type="OrthoDB" id="9815602at2"/>
<dbReference type="PROSITE" id="PS51257">
    <property type="entry name" value="PROKAR_LIPOPROTEIN"/>
    <property type="match status" value="1"/>
</dbReference>
<dbReference type="PANTHER" id="PTHR30024">
    <property type="entry name" value="ALIPHATIC SULFONATES-BINDING PROTEIN-RELATED"/>
    <property type="match status" value="1"/>
</dbReference>
<evidence type="ECO:0000256" key="7">
    <source>
        <dbReference type="SAM" id="SignalP"/>
    </source>
</evidence>
<evidence type="ECO:0000256" key="4">
    <source>
        <dbReference type="ARBA" id="ARBA00022729"/>
    </source>
</evidence>
<evidence type="ECO:0000313" key="9">
    <source>
        <dbReference type="EMBL" id="TGE39245.1"/>
    </source>
</evidence>
<dbReference type="Pfam" id="PF13379">
    <property type="entry name" value="NMT1_2"/>
    <property type="match status" value="1"/>
</dbReference>
<evidence type="ECO:0000256" key="6">
    <source>
        <dbReference type="ARBA" id="ARBA00070228"/>
    </source>
</evidence>
<dbReference type="FunFam" id="3.40.190.10:FF:000050">
    <property type="entry name" value="Sulfonate ABC transporter substrate-binding protein"/>
    <property type="match status" value="1"/>
</dbReference>
<sequence>MKKIAALILSLVLILSLAGCGATNAAKEQSKDTQGTAQKTPLKVTLPTWTGYGPLFLAQEKGLFKKHGVDVELTIVEGLAERKQALAGGKIDGMATAQDVQVTLAASGVPVQVVWLLDDSYGGDGILVKKEIQSAADLKGKKVAFEVGSTSHLLMLTVLKQAGLTEKDVEVVPMSAGDAGAAFVAGKIDAAVTWEPWLSKGASANGKVLVSTKDLPGIILDSISFRTEVIEKRPDDVKAFVAAMAEAMDYWKANKDESDQIMAKGLKIDLKEFTATVPGLKFLNKEDNQKMFGTSAKQGSIYQATKSDIDFYLEQKLIDKAITPESVINSKFVEGL</sequence>
<gene>
    <name evidence="9" type="ORF">E4K67_07280</name>
</gene>
<dbReference type="InterPro" id="IPR001638">
    <property type="entry name" value="Solute-binding_3/MltF_N"/>
</dbReference>
<dbReference type="AlphaFoldDB" id="A0A4Z0RA50"/>
<keyword evidence="3" id="KW-0813">Transport</keyword>
<dbReference type="Proteomes" id="UP000298460">
    <property type="component" value="Unassembled WGS sequence"/>
</dbReference>
<comment type="caution">
    <text evidence="9">The sequence shown here is derived from an EMBL/GenBank/DDBJ whole genome shotgun (WGS) entry which is preliminary data.</text>
</comment>
<feature type="signal peptide" evidence="7">
    <location>
        <begin position="1"/>
        <end position="25"/>
    </location>
</feature>
<dbReference type="PANTHER" id="PTHR30024:SF47">
    <property type="entry name" value="TAURINE-BINDING PERIPLASMIC PROTEIN"/>
    <property type="match status" value="1"/>
</dbReference>